<name>A0A4R6SDY3_LABRH</name>
<feature type="transmembrane region" description="Helical" evidence="1">
    <location>
        <begin position="45"/>
        <end position="64"/>
    </location>
</feature>
<dbReference type="Proteomes" id="UP000295444">
    <property type="component" value="Unassembled WGS sequence"/>
</dbReference>
<keyword evidence="1" id="KW-1133">Transmembrane helix</keyword>
<feature type="transmembrane region" description="Helical" evidence="1">
    <location>
        <begin position="7"/>
        <end position="25"/>
    </location>
</feature>
<evidence type="ECO:0000313" key="3">
    <source>
        <dbReference type="Proteomes" id="UP000295444"/>
    </source>
</evidence>
<proteinExistence type="predicted"/>
<evidence type="ECO:0000313" key="2">
    <source>
        <dbReference type="EMBL" id="TDP97853.1"/>
    </source>
</evidence>
<evidence type="ECO:0000256" key="1">
    <source>
        <dbReference type="SAM" id="Phobius"/>
    </source>
</evidence>
<keyword evidence="3" id="KW-1185">Reference proteome</keyword>
<organism evidence="2 3">
    <name type="scientific">Labedaea rhizosphaerae</name>
    <dbReference type="NCBI Taxonomy" id="598644"/>
    <lineage>
        <taxon>Bacteria</taxon>
        <taxon>Bacillati</taxon>
        <taxon>Actinomycetota</taxon>
        <taxon>Actinomycetes</taxon>
        <taxon>Pseudonocardiales</taxon>
        <taxon>Pseudonocardiaceae</taxon>
        <taxon>Labedaea</taxon>
    </lineage>
</organism>
<dbReference type="RefSeq" id="WP_133850994.1">
    <property type="nucleotide sequence ID" value="NZ_SNXZ01000003.1"/>
</dbReference>
<gene>
    <name evidence="2" type="ORF">EV186_103830</name>
</gene>
<protein>
    <submittedName>
        <fullName evidence="2">Uncharacterized protein DUF4239</fullName>
    </submittedName>
</protein>
<keyword evidence="1" id="KW-0812">Transmembrane</keyword>
<dbReference type="OrthoDB" id="3427059at2"/>
<keyword evidence="1" id="KW-0472">Membrane</keyword>
<dbReference type="Pfam" id="PF14023">
    <property type="entry name" value="Bestrophin-like"/>
    <property type="match status" value="1"/>
</dbReference>
<reference evidence="2 3" key="1">
    <citation type="submission" date="2019-03" db="EMBL/GenBank/DDBJ databases">
        <title>Genomic Encyclopedia of Type Strains, Phase IV (KMG-IV): sequencing the most valuable type-strain genomes for metagenomic binning, comparative biology and taxonomic classification.</title>
        <authorList>
            <person name="Goeker M."/>
        </authorList>
    </citation>
    <scope>NUCLEOTIDE SEQUENCE [LARGE SCALE GENOMIC DNA]</scope>
    <source>
        <strain evidence="2 3">DSM 45361</strain>
    </source>
</reference>
<feature type="transmembrane region" description="Helical" evidence="1">
    <location>
        <begin position="177"/>
        <end position="201"/>
    </location>
</feature>
<comment type="caution">
    <text evidence="2">The sequence shown here is derived from an EMBL/GenBank/DDBJ whole genome shotgun (WGS) entry which is preliminary data.</text>
</comment>
<sequence length="253" mass="26758">MSIYVQGVIWVLGAAIVAGVVAYLVRRIGASDGVMENNEAAGQVFTIVGGLQAVLLAFVLIALFDAVSAAEDGSYAEAEAMVATTWAADALPAPVGDDVRAQARQYLTTVSTEEWPAMREGRDVDGKGWAELDQLRRTVDAAKADDDWTGDRKSEAANQLWQVYQQREARLTAAQSAGVSSVVWFALIAGSVMTVALPLMFGGPRPLTHILIVAILAGTLALLLFATAQLQNPFSGGPRVEPAAFDAAAARLR</sequence>
<dbReference type="AlphaFoldDB" id="A0A4R6SDY3"/>
<dbReference type="EMBL" id="SNXZ01000003">
    <property type="protein sequence ID" value="TDP97853.1"/>
    <property type="molecule type" value="Genomic_DNA"/>
</dbReference>
<feature type="transmembrane region" description="Helical" evidence="1">
    <location>
        <begin position="207"/>
        <end position="226"/>
    </location>
</feature>
<accession>A0A4R6SDY3</accession>
<dbReference type="InterPro" id="IPR025333">
    <property type="entry name" value="DUF4239"/>
</dbReference>